<sequence>MPKNIVINNIFYISPTSPAWLQAVQRRIEDTRRLTEDMTARGARQSGHYWSLPGTFLFMVYVCSALGFGAPVPQTVFGRAATLLYAGLAIPTHIFLMINASTCILVNVENVVRNMKKQNHEKVKVALQSTSEEFQKENALHLKTKSKVTTWLRDMAMVSYIWSILYF</sequence>
<proteinExistence type="predicted"/>
<keyword evidence="4" id="KW-1185">Reference proteome</keyword>
<dbReference type="SUPFAM" id="SSF81324">
    <property type="entry name" value="Voltage-gated potassium channels"/>
    <property type="match status" value="1"/>
</dbReference>
<feature type="transmembrane region" description="Helical" evidence="1">
    <location>
        <begin position="82"/>
        <end position="108"/>
    </location>
</feature>
<feature type="transmembrane region" description="Helical" evidence="1">
    <location>
        <begin position="49"/>
        <end position="70"/>
    </location>
</feature>
<dbReference type="Pfam" id="PF07885">
    <property type="entry name" value="Ion_trans_2"/>
    <property type="match status" value="1"/>
</dbReference>
<evidence type="ECO:0000313" key="3">
    <source>
        <dbReference type="EMBL" id="KAG7305032.1"/>
    </source>
</evidence>
<accession>A0ABQ7QII6</accession>
<name>A0ABQ7QII6_PLUXY</name>
<organism evidence="3 4">
    <name type="scientific">Plutella xylostella</name>
    <name type="common">Diamondback moth</name>
    <name type="synonym">Plutella maculipennis</name>
    <dbReference type="NCBI Taxonomy" id="51655"/>
    <lineage>
        <taxon>Eukaryota</taxon>
        <taxon>Metazoa</taxon>
        <taxon>Ecdysozoa</taxon>
        <taxon>Arthropoda</taxon>
        <taxon>Hexapoda</taxon>
        <taxon>Insecta</taxon>
        <taxon>Pterygota</taxon>
        <taxon>Neoptera</taxon>
        <taxon>Endopterygota</taxon>
        <taxon>Lepidoptera</taxon>
        <taxon>Glossata</taxon>
        <taxon>Ditrysia</taxon>
        <taxon>Yponomeutoidea</taxon>
        <taxon>Plutellidae</taxon>
        <taxon>Plutella</taxon>
    </lineage>
</organism>
<evidence type="ECO:0000256" key="1">
    <source>
        <dbReference type="SAM" id="Phobius"/>
    </source>
</evidence>
<gene>
    <name evidence="3" type="ORF">JYU34_010479</name>
</gene>
<reference evidence="3 4" key="1">
    <citation type="submission" date="2021-06" db="EMBL/GenBank/DDBJ databases">
        <title>A haploid diamondback moth (Plutella xylostella L.) genome assembly resolves 31 chromosomes and identifies a diamide resistance mutation.</title>
        <authorList>
            <person name="Ward C.M."/>
            <person name="Perry K.D."/>
            <person name="Baker G."/>
            <person name="Powis K."/>
            <person name="Heckel D.G."/>
            <person name="Baxter S.W."/>
        </authorList>
    </citation>
    <scope>NUCLEOTIDE SEQUENCE [LARGE SCALE GENOMIC DNA]</scope>
    <source>
        <strain evidence="3 4">LV</strain>
        <tissue evidence="3">Single pupa</tissue>
    </source>
</reference>
<keyword evidence="1" id="KW-0812">Transmembrane</keyword>
<evidence type="ECO:0000313" key="4">
    <source>
        <dbReference type="Proteomes" id="UP000823941"/>
    </source>
</evidence>
<keyword evidence="1" id="KW-1133">Transmembrane helix</keyword>
<evidence type="ECO:0000259" key="2">
    <source>
        <dbReference type="Pfam" id="PF07885"/>
    </source>
</evidence>
<keyword evidence="1" id="KW-0472">Membrane</keyword>
<dbReference type="InterPro" id="IPR013099">
    <property type="entry name" value="K_chnl_dom"/>
</dbReference>
<dbReference type="Gene3D" id="1.10.287.70">
    <property type="match status" value="1"/>
</dbReference>
<dbReference type="EMBL" id="JAHIBW010000014">
    <property type="protein sequence ID" value="KAG7305032.1"/>
    <property type="molecule type" value="Genomic_DNA"/>
</dbReference>
<feature type="domain" description="Potassium channel" evidence="2">
    <location>
        <begin position="48"/>
        <end position="97"/>
    </location>
</feature>
<dbReference type="Proteomes" id="UP000823941">
    <property type="component" value="Chromosome 14"/>
</dbReference>
<protein>
    <recommendedName>
        <fullName evidence="2">Potassium channel domain-containing protein</fullName>
    </recommendedName>
</protein>
<comment type="caution">
    <text evidence="3">The sequence shown here is derived from an EMBL/GenBank/DDBJ whole genome shotgun (WGS) entry which is preliminary data.</text>
</comment>